<dbReference type="AlphaFoldDB" id="A0A1H5RU08"/>
<dbReference type="HAMAP" id="MF_01926">
    <property type="entry name" value="PurS"/>
    <property type="match status" value="1"/>
</dbReference>
<keyword evidence="4 6" id="KW-0658">Purine biosynthesis</keyword>
<comment type="pathway">
    <text evidence="6">Purine metabolism; IMP biosynthesis via de novo pathway; 5-amino-1-(5-phospho-D-ribosyl)imidazole from N(2)-formyl-N(1)-(5-phospho-D-ribosyl)glycinamide: step 1/2.</text>
</comment>
<proteinExistence type="inferred from homology"/>
<evidence type="ECO:0000256" key="2">
    <source>
        <dbReference type="ARBA" id="ARBA00022598"/>
    </source>
</evidence>
<dbReference type="NCBIfam" id="NF004630">
    <property type="entry name" value="PRK05974.1"/>
    <property type="match status" value="1"/>
</dbReference>
<sequence length="79" mass="9078">MKVLIDVTLKEGIMDPQGNAVKDGLIKLGYDVNNVRIGKHIEIELKDLEINKAEKLVKEMCEKFLVNPVIETYTFRFEV</sequence>
<comment type="subunit">
    <text evidence="6">Part of the FGAM synthase complex composed of 1 PurL, 1 PurQ and 2 PurS subunits.</text>
</comment>
<comment type="function">
    <text evidence="6">Part of the phosphoribosylformylglycinamidine synthase complex involved in the purines biosynthetic pathway. Catalyzes the ATP-dependent conversion of formylglycinamide ribonucleotide (FGAR) and glutamine to yield formylglycinamidine ribonucleotide (FGAM) and glutamate. The FGAM synthase complex is composed of three subunits. PurQ produces an ammonia molecule by converting glutamine to glutamate. PurL transfers the ammonia molecule to FGAR to form FGAM in an ATP-dependent manner. PurS interacts with PurQ and PurL and is thought to assist in the transfer of the ammonia molecule from PurQ to PurL.</text>
</comment>
<comment type="subcellular location">
    <subcellularLocation>
        <location evidence="6">Cytoplasm</location>
    </subcellularLocation>
</comment>
<evidence type="ECO:0000256" key="6">
    <source>
        <dbReference type="HAMAP-Rule" id="MF_01926"/>
    </source>
</evidence>
<dbReference type="Gene3D" id="3.30.1280.10">
    <property type="entry name" value="Phosphoribosylformylglycinamidine synthase subunit PurS"/>
    <property type="match status" value="1"/>
</dbReference>
<protein>
    <recommendedName>
        <fullName evidence="6">Phosphoribosylformylglycinamidine synthase subunit PurS</fullName>
        <shortName evidence="6">FGAM synthase</shortName>
        <ecNumber evidence="6">6.3.5.3</ecNumber>
    </recommendedName>
    <alternativeName>
        <fullName evidence="6">Formylglycinamide ribonucleotide amidotransferase subunit III</fullName>
        <shortName evidence="6">FGAR amidotransferase III</shortName>
        <shortName evidence="6">FGAR-AT III</shortName>
    </alternativeName>
    <alternativeName>
        <fullName evidence="6">Phosphoribosylformylglycinamidine synthase subunit III</fullName>
    </alternativeName>
</protein>
<evidence type="ECO:0000256" key="5">
    <source>
        <dbReference type="ARBA" id="ARBA00022840"/>
    </source>
</evidence>
<dbReference type="Proteomes" id="UP000242850">
    <property type="component" value="Unassembled WGS sequence"/>
</dbReference>
<dbReference type="NCBIfam" id="TIGR00302">
    <property type="entry name" value="phosphoribosylformylglycinamidine synthase subunit PurS"/>
    <property type="match status" value="1"/>
</dbReference>
<organism evidence="7 8">
    <name type="scientific">Caloramator fervidus</name>
    <dbReference type="NCBI Taxonomy" id="29344"/>
    <lineage>
        <taxon>Bacteria</taxon>
        <taxon>Bacillati</taxon>
        <taxon>Bacillota</taxon>
        <taxon>Clostridia</taxon>
        <taxon>Eubacteriales</taxon>
        <taxon>Clostridiaceae</taxon>
        <taxon>Caloramator</taxon>
    </lineage>
</organism>
<dbReference type="EC" id="6.3.5.3" evidence="6"/>
<dbReference type="GO" id="GO:0005737">
    <property type="term" value="C:cytoplasm"/>
    <property type="evidence" value="ECO:0007669"/>
    <property type="project" value="UniProtKB-SubCell"/>
</dbReference>
<evidence type="ECO:0000313" key="7">
    <source>
        <dbReference type="EMBL" id="SEF40981.1"/>
    </source>
</evidence>
<dbReference type="EMBL" id="FNUK01000001">
    <property type="protein sequence ID" value="SEF40981.1"/>
    <property type="molecule type" value="Genomic_DNA"/>
</dbReference>
<comment type="catalytic activity">
    <reaction evidence="6">
        <text>N(2)-formyl-N(1)-(5-phospho-beta-D-ribosyl)glycinamide + L-glutamine + ATP + H2O = 2-formamido-N(1)-(5-O-phospho-beta-D-ribosyl)acetamidine + L-glutamate + ADP + phosphate + H(+)</text>
        <dbReference type="Rhea" id="RHEA:17129"/>
        <dbReference type="ChEBI" id="CHEBI:15377"/>
        <dbReference type="ChEBI" id="CHEBI:15378"/>
        <dbReference type="ChEBI" id="CHEBI:29985"/>
        <dbReference type="ChEBI" id="CHEBI:30616"/>
        <dbReference type="ChEBI" id="CHEBI:43474"/>
        <dbReference type="ChEBI" id="CHEBI:58359"/>
        <dbReference type="ChEBI" id="CHEBI:147286"/>
        <dbReference type="ChEBI" id="CHEBI:147287"/>
        <dbReference type="ChEBI" id="CHEBI:456216"/>
        <dbReference type="EC" id="6.3.5.3"/>
    </reaction>
</comment>
<dbReference type="Pfam" id="PF02700">
    <property type="entry name" value="PurS"/>
    <property type="match status" value="1"/>
</dbReference>
<dbReference type="InterPro" id="IPR003850">
    <property type="entry name" value="PurS"/>
</dbReference>
<dbReference type="RefSeq" id="WP_103895206.1">
    <property type="nucleotide sequence ID" value="NZ_FNUK01000001.1"/>
</dbReference>
<evidence type="ECO:0000256" key="3">
    <source>
        <dbReference type="ARBA" id="ARBA00022741"/>
    </source>
</evidence>
<keyword evidence="2 6" id="KW-0436">Ligase</keyword>
<dbReference type="PANTHER" id="PTHR34696">
    <property type="entry name" value="PHOSPHORIBOSYLFORMYLGLYCINAMIDINE SYNTHASE SUBUNIT PURS"/>
    <property type="match status" value="1"/>
</dbReference>
<keyword evidence="3 6" id="KW-0547">Nucleotide-binding</keyword>
<dbReference type="InterPro" id="IPR036604">
    <property type="entry name" value="PurS-like_sf"/>
</dbReference>
<comment type="similarity">
    <text evidence="6">Belongs to the PurS family.</text>
</comment>
<dbReference type="OrthoDB" id="9799101at2"/>
<keyword evidence="5 6" id="KW-0067">ATP-binding</keyword>
<accession>A0A1H5RU08</accession>
<evidence type="ECO:0000256" key="4">
    <source>
        <dbReference type="ARBA" id="ARBA00022755"/>
    </source>
</evidence>
<name>A0A1H5RU08_9CLOT</name>
<evidence type="ECO:0000313" key="8">
    <source>
        <dbReference type="Proteomes" id="UP000242850"/>
    </source>
</evidence>
<dbReference type="GO" id="GO:0005524">
    <property type="term" value="F:ATP binding"/>
    <property type="evidence" value="ECO:0007669"/>
    <property type="project" value="UniProtKB-UniRule"/>
</dbReference>
<keyword evidence="1 6" id="KW-0963">Cytoplasm</keyword>
<dbReference type="UniPathway" id="UPA00074">
    <property type="reaction ID" value="UER00128"/>
</dbReference>
<dbReference type="GO" id="GO:0004642">
    <property type="term" value="F:phosphoribosylformylglycinamidine synthase activity"/>
    <property type="evidence" value="ECO:0007669"/>
    <property type="project" value="UniProtKB-UniRule"/>
</dbReference>
<dbReference type="GO" id="GO:0006189">
    <property type="term" value="P:'de novo' IMP biosynthetic process"/>
    <property type="evidence" value="ECO:0007669"/>
    <property type="project" value="UniProtKB-UniRule"/>
</dbReference>
<dbReference type="PANTHER" id="PTHR34696:SF1">
    <property type="entry name" value="PHOSPHORIBOSYLFORMYLGLYCINAMIDINE SYNTHASE SUBUNIT PURS"/>
    <property type="match status" value="1"/>
</dbReference>
<evidence type="ECO:0000256" key="1">
    <source>
        <dbReference type="ARBA" id="ARBA00022490"/>
    </source>
</evidence>
<reference evidence="8" key="1">
    <citation type="submission" date="2016-10" db="EMBL/GenBank/DDBJ databases">
        <authorList>
            <person name="Varghese N."/>
            <person name="Submissions S."/>
        </authorList>
    </citation>
    <scope>NUCLEOTIDE SEQUENCE [LARGE SCALE GENOMIC DNA]</scope>
    <source>
        <strain evidence="8">DSM 5463</strain>
    </source>
</reference>
<dbReference type="SUPFAM" id="SSF82697">
    <property type="entry name" value="PurS-like"/>
    <property type="match status" value="1"/>
</dbReference>
<keyword evidence="8" id="KW-1185">Reference proteome</keyword>
<gene>
    <name evidence="6" type="primary">purS</name>
    <name evidence="7" type="ORF">SAMN05660865_00183</name>
</gene>